<protein>
    <submittedName>
        <fullName evidence="2">Uncharacterized protein</fullName>
    </submittedName>
</protein>
<gene>
    <name evidence="2" type="ORF">H9853_11665</name>
</gene>
<sequence>MKNKKSKKGVWFSAIPLVLLLLFLIYRTNNDTSIDKLEGGFHIAAFIEGQTGDGNKEDIYAISVEQTTNADYDGCADMLAKDKEGKTTVYFFDHSSKYPMELSSQPPYYDSDQYKAIRIIKRSEGF</sequence>
<name>A0A9D1WB14_9SPHI</name>
<keyword evidence="1" id="KW-0812">Transmembrane</keyword>
<keyword evidence="1" id="KW-0472">Membrane</keyword>
<evidence type="ECO:0000313" key="3">
    <source>
        <dbReference type="Proteomes" id="UP000824156"/>
    </source>
</evidence>
<comment type="caution">
    <text evidence="2">The sequence shown here is derived from an EMBL/GenBank/DDBJ whole genome shotgun (WGS) entry which is preliminary data.</text>
</comment>
<evidence type="ECO:0000313" key="2">
    <source>
        <dbReference type="EMBL" id="HIX55669.1"/>
    </source>
</evidence>
<accession>A0A9D1WB14</accession>
<reference evidence="2" key="2">
    <citation type="submission" date="2021-04" db="EMBL/GenBank/DDBJ databases">
        <authorList>
            <person name="Gilroy R."/>
        </authorList>
    </citation>
    <scope>NUCLEOTIDE SEQUENCE</scope>
    <source>
        <strain evidence="2">1719</strain>
    </source>
</reference>
<dbReference type="EMBL" id="DXEZ01000328">
    <property type="protein sequence ID" value="HIX55669.1"/>
    <property type="molecule type" value="Genomic_DNA"/>
</dbReference>
<reference evidence="2" key="1">
    <citation type="journal article" date="2021" name="PeerJ">
        <title>Extensive microbial diversity within the chicken gut microbiome revealed by metagenomics and culture.</title>
        <authorList>
            <person name="Gilroy R."/>
            <person name="Ravi A."/>
            <person name="Getino M."/>
            <person name="Pursley I."/>
            <person name="Horton D.L."/>
            <person name="Alikhan N.F."/>
            <person name="Baker D."/>
            <person name="Gharbi K."/>
            <person name="Hall N."/>
            <person name="Watson M."/>
            <person name="Adriaenssens E.M."/>
            <person name="Foster-Nyarko E."/>
            <person name="Jarju S."/>
            <person name="Secka A."/>
            <person name="Antonio M."/>
            <person name="Oren A."/>
            <person name="Chaudhuri R.R."/>
            <person name="La Ragione R."/>
            <person name="Hildebrand F."/>
            <person name="Pallen M.J."/>
        </authorList>
    </citation>
    <scope>NUCLEOTIDE SEQUENCE</scope>
    <source>
        <strain evidence="2">1719</strain>
    </source>
</reference>
<feature type="transmembrane region" description="Helical" evidence="1">
    <location>
        <begin position="9"/>
        <end position="26"/>
    </location>
</feature>
<organism evidence="2 3">
    <name type="scientific">Candidatus Sphingobacterium stercoripullorum</name>
    <dbReference type="NCBI Taxonomy" id="2838759"/>
    <lineage>
        <taxon>Bacteria</taxon>
        <taxon>Pseudomonadati</taxon>
        <taxon>Bacteroidota</taxon>
        <taxon>Sphingobacteriia</taxon>
        <taxon>Sphingobacteriales</taxon>
        <taxon>Sphingobacteriaceae</taxon>
        <taxon>Sphingobacterium</taxon>
    </lineage>
</organism>
<proteinExistence type="predicted"/>
<keyword evidence="1" id="KW-1133">Transmembrane helix</keyword>
<dbReference type="AlphaFoldDB" id="A0A9D1WB14"/>
<dbReference type="Proteomes" id="UP000824156">
    <property type="component" value="Unassembled WGS sequence"/>
</dbReference>
<evidence type="ECO:0000256" key="1">
    <source>
        <dbReference type="SAM" id="Phobius"/>
    </source>
</evidence>